<dbReference type="EMBL" id="BMHZ01000001">
    <property type="protein sequence ID" value="GGG94702.1"/>
    <property type="molecule type" value="Genomic_DNA"/>
</dbReference>
<reference evidence="1" key="4">
    <citation type="submission" date="2024-05" db="EMBL/GenBank/DDBJ databases">
        <authorList>
            <person name="Sun Q."/>
            <person name="Zhou Y."/>
        </authorList>
    </citation>
    <scope>NUCLEOTIDE SEQUENCE</scope>
    <source>
        <strain evidence="1">CGMCC 1.15287</strain>
    </source>
</reference>
<gene>
    <name evidence="1" type="ORF">GCM10007422_05200</name>
    <name evidence="2" type="ORF">GGQ60_002127</name>
</gene>
<evidence type="ECO:0000313" key="2">
    <source>
        <dbReference type="EMBL" id="MBB4108146.1"/>
    </source>
</evidence>
<dbReference type="RefSeq" id="WP_183763283.1">
    <property type="nucleotide sequence ID" value="NZ_BMHZ01000001.1"/>
</dbReference>
<evidence type="ECO:0000313" key="3">
    <source>
        <dbReference type="Proteomes" id="UP000532273"/>
    </source>
</evidence>
<reference evidence="4" key="2">
    <citation type="journal article" date="2019" name="Int. J. Syst. Evol. Microbiol.">
        <title>The Global Catalogue of Microorganisms (GCM) 10K type strain sequencing project: providing services to taxonomists for standard genome sequencing and annotation.</title>
        <authorList>
            <consortium name="The Broad Institute Genomics Platform"/>
            <consortium name="The Broad Institute Genome Sequencing Center for Infectious Disease"/>
            <person name="Wu L."/>
            <person name="Ma J."/>
        </authorList>
    </citation>
    <scope>NUCLEOTIDE SEQUENCE [LARGE SCALE GENOMIC DNA]</scope>
    <source>
        <strain evidence="4">CGMCC 1.15287</strain>
    </source>
</reference>
<reference evidence="2 3" key="3">
    <citation type="submission" date="2020-08" db="EMBL/GenBank/DDBJ databases">
        <title>Genomic Encyclopedia of Type Strains, Phase IV (KMG-IV): sequencing the most valuable type-strain genomes for metagenomic binning, comparative biology and taxonomic classification.</title>
        <authorList>
            <person name="Goeker M."/>
        </authorList>
    </citation>
    <scope>NUCLEOTIDE SEQUENCE [LARGE SCALE GENOMIC DNA]</scope>
    <source>
        <strain evidence="2 3">DSM 100774</strain>
    </source>
</reference>
<dbReference type="Proteomes" id="UP000642938">
    <property type="component" value="Unassembled WGS sequence"/>
</dbReference>
<reference evidence="1" key="1">
    <citation type="journal article" date="2014" name="Int. J. Syst. Evol. Microbiol.">
        <title>Complete genome of a new Firmicutes species belonging to the dominant human colonic microbiota ('Ruminococcus bicirculans') reveals two chromosomes and a selective capacity to utilize plant glucans.</title>
        <authorList>
            <consortium name="NISC Comparative Sequencing Program"/>
            <person name="Wegmann U."/>
            <person name="Louis P."/>
            <person name="Goesmann A."/>
            <person name="Henrissat B."/>
            <person name="Duncan S.H."/>
            <person name="Flint H.J."/>
        </authorList>
    </citation>
    <scope>NUCLEOTIDE SEQUENCE</scope>
    <source>
        <strain evidence="1">CGMCC 1.15287</strain>
    </source>
</reference>
<protein>
    <submittedName>
        <fullName evidence="2">Uncharacterized protein</fullName>
    </submittedName>
</protein>
<dbReference type="Proteomes" id="UP000532273">
    <property type="component" value="Unassembled WGS sequence"/>
</dbReference>
<evidence type="ECO:0000313" key="4">
    <source>
        <dbReference type="Proteomes" id="UP000642938"/>
    </source>
</evidence>
<organism evidence="2 3">
    <name type="scientific">Pedobacter zeae</name>
    <dbReference type="NCBI Taxonomy" id="1737356"/>
    <lineage>
        <taxon>Bacteria</taxon>
        <taxon>Pseudomonadati</taxon>
        <taxon>Bacteroidota</taxon>
        <taxon>Sphingobacteriia</taxon>
        <taxon>Sphingobacteriales</taxon>
        <taxon>Sphingobacteriaceae</taxon>
        <taxon>Pedobacter</taxon>
    </lineage>
</organism>
<accession>A0A7W6KAD2</accession>
<proteinExistence type="predicted"/>
<name>A0A7W6KAD2_9SPHI</name>
<sequence>MDGQELKILFNQDKAYLTPDRPLTFEQIGIADIAQKGFKSPAYWILRVRKYTEVERKIFCEVLSYHIGHTEFESNQKALSAVLNTLETISFKSVDTGGLWDTLRGGMPSSIYTHRISTTNRATHHPAIAEFVRPVQKQTLTKTFSIALKNVRFIAGGVSFELIIPGQNKSTGFTIINEDIREEYDSIKNYFGNILKTKKIEVTATIELSGGEVVSKSAKSPEIDRINRELIENVKFEFLKTNNKTISAVPDRNLYTMEEYFEAFGDEKLKPGTFYDDEKIFLEDQLKVSNSKHYKHLRFLSSKHACEVMKLRFTQNPFSFFFLIQSESNYHIVWETLNTAEATYIWSIEKDPDVLKLKLK</sequence>
<evidence type="ECO:0000313" key="1">
    <source>
        <dbReference type="EMBL" id="GGG94702.1"/>
    </source>
</evidence>
<comment type="caution">
    <text evidence="2">The sequence shown here is derived from an EMBL/GenBank/DDBJ whole genome shotgun (WGS) entry which is preliminary data.</text>
</comment>
<dbReference type="EMBL" id="JACIEF010000002">
    <property type="protein sequence ID" value="MBB4108146.1"/>
    <property type="molecule type" value="Genomic_DNA"/>
</dbReference>
<dbReference type="AlphaFoldDB" id="A0A7W6KAD2"/>
<keyword evidence="4" id="KW-1185">Reference proteome</keyword>